<dbReference type="FunFam" id="4.10.280.10:FF:000009">
    <property type="entry name" value="Transcription factor HES-1"/>
    <property type="match status" value="1"/>
</dbReference>
<keyword evidence="5" id="KW-0539">Nucleus</keyword>
<dbReference type="Gene3D" id="4.10.280.10">
    <property type="entry name" value="Helix-loop-helix DNA-binding domain"/>
    <property type="match status" value="1"/>
</dbReference>
<keyword evidence="3" id="KW-0238">DNA-binding</keyword>
<sequence>MSKEINSSPQISEDRKIRKPIIEKRRRARINESLETLKKILLDCNPDRTKTKNLKLEKADILEMTVRYLQYLKTTADLGIIRSPAIENKVTQICPADSSTNDRVVLPAGGVPVVHPYTANKIMCMYKNWNTTTVTRYSGGGVVYVSPSMWCGSNRGASSVLPHQPHQNPVMESVWRPW</sequence>
<evidence type="ECO:0000313" key="8">
    <source>
        <dbReference type="Proteomes" id="UP001159042"/>
    </source>
</evidence>
<evidence type="ECO:0000256" key="2">
    <source>
        <dbReference type="ARBA" id="ARBA00023015"/>
    </source>
</evidence>
<accession>A0AAV8VX32</accession>
<dbReference type="Pfam" id="PF00010">
    <property type="entry name" value="HLH"/>
    <property type="match status" value="1"/>
</dbReference>
<keyword evidence="4" id="KW-0804">Transcription</keyword>
<feature type="domain" description="BHLH" evidence="6">
    <location>
        <begin position="14"/>
        <end position="72"/>
    </location>
</feature>
<dbReference type="PROSITE" id="PS50888">
    <property type="entry name" value="BHLH"/>
    <property type="match status" value="1"/>
</dbReference>
<evidence type="ECO:0000313" key="7">
    <source>
        <dbReference type="EMBL" id="KAJ8918584.1"/>
    </source>
</evidence>
<keyword evidence="2" id="KW-0805">Transcription regulation</keyword>
<dbReference type="InterPro" id="IPR011598">
    <property type="entry name" value="bHLH_dom"/>
</dbReference>
<reference evidence="7 8" key="1">
    <citation type="journal article" date="2023" name="Insect Mol. Biol.">
        <title>Genome sequencing provides insights into the evolution of gene families encoding plant cell wall-degrading enzymes in longhorned beetles.</title>
        <authorList>
            <person name="Shin N.R."/>
            <person name="Okamura Y."/>
            <person name="Kirsch R."/>
            <person name="Pauchet Y."/>
        </authorList>
    </citation>
    <scope>NUCLEOTIDE SEQUENCE [LARGE SCALE GENOMIC DNA]</scope>
    <source>
        <strain evidence="7">EAD_L_NR</strain>
    </source>
</reference>
<dbReference type="AlphaFoldDB" id="A0AAV8VX32"/>
<comment type="caution">
    <text evidence="7">The sequence shown here is derived from an EMBL/GenBank/DDBJ whole genome shotgun (WGS) entry which is preliminary data.</text>
</comment>
<dbReference type="GO" id="GO:1990837">
    <property type="term" value="F:sequence-specific double-stranded DNA binding"/>
    <property type="evidence" value="ECO:0007669"/>
    <property type="project" value="UniProtKB-ARBA"/>
</dbReference>
<dbReference type="EMBL" id="JANEYG010000024">
    <property type="protein sequence ID" value="KAJ8918584.1"/>
    <property type="molecule type" value="Genomic_DNA"/>
</dbReference>
<evidence type="ECO:0000256" key="5">
    <source>
        <dbReference type="ARBA" id="ARBA00023242"/>
    </source>
</evidence>
<evidence type="ECO:0000256" key="1">
    <source>
        <dbReference type="ARBA" id="ARBA00004123"/>
    </source>
</evidence>
<dbReference type="GO" id="GO:0005634">
    <property type="term" value="C:nucleus"/>
    <property type="evidence" value="ECO:0007669"/>
    <property type="project" value="UniProtKB-SubCell"/>
</dbReference>
<dbReference type="InterPro" id="IPR036638">
    <property type="entry name" value="HLH_DNA-bd_sf"/>
</dbReference>
<evidence type="ECO:0000259" key="6">
    <source>
        <dbReference type="PROSITE" id="PS50888"/>
    </source>
</evidence>
<dbReference type="InterPro" id="IPR050370">
    <property type="entry name" value="HES_HEY"/>
</dbReference>
<dbReference type="CDD" id="cd11410">
    <property type="entry name" value="bHLH_O_HES"/>
    <property type="match status" value="1"/>
</dbReference>
<comment type="subcellular location">
    <subcellularLocation>
        <location evidence="1">Nucleus</location>
    </subcellularLocation>
</comment>
<organism evidence="7 8">
    <name type="scientific">Exocentrus adspersus</name>
    <dbReference type="NCBI Taxonomy" id="1586481"/>
    <lineage>
        <taxon>Eukaryota</taxon>
        <taxon>Metazoa</taxon>
        <taxon>Ecdysozoa</taxon>
        <taxon>Arthropoda</taxon>
        <taxon>Hexapoda</taxon>
        <taxon>Insecta</taxon>
        <taxon>Pterygota</taxon>
        <taxon>Neoptera</taxon>
        <taxon>Endopterygota</taxon>
        <taxon>Coleoptera</taxon>
        <taxon>Polyphaga</taxon>
        <taxon>Cucujiformia</taxon>
        <taxon>Chrysomeloidea</taxon>
        <taxon>Cerambycidae</taxon>
        <taxon>Lamiinae</taxon>
        <taxon>Acanthocinini</taxon>
        <taxon>Exocentrus</taxon>
    </lineage>
</organism>
<dbReference type="SUPFAM" id="SSF47459">
    <property type="entry name" value="HLH, helix-loop-helix DNA-binding domain"/>
    <property type="match status" value="1"/>
</dbReference>
<protein>
    <recommendedName>
        <fullName evidence="6">BHLH domain-containing protein</fullName>
    </recommendedName>
</protein>
<name>A0AAV8VX32_9CUCU</name>
<evidence type="ECO:0000256" key="3">
    <source>
        <dbReference type="ARBA" id="ARBA00023125"/>
    </source>
</evidence>
<dbReference type="Proteomes" id="UP001159042">
    <property type="component" value="Unassembled WGS sequence"/>
</dbReference>
<keyword evidence="8" id="KW-1185">Reference proteome</keyword>
<proteinExistence type="predicted"/>
<evidence type="ECO:0000256" key="4">
    <source>
        <dbReference type="ARBA" id="ARBA00023163"/>
    </source>
</evidence>
<dbReference type="SMART" id="SM00353">
    <property type="entry name" value="HLH"/>
    <property type="match status" value="1"/>
</dbReference>
<gene>
    <name evidence="7" type="ORF">NQ315_013089</name>
</gene>
<dbReference type="GO" id="GO:0046983">
    <property type="term" value="F:protein dimerization activity"/>
    <property type="evidence" value="ECO:0007669"/>
    <property type="project" value="InterPro"/>
</dbReference>
<dbReference type="PANTHER" id="PTHR10985">
    <property type="entry name" value="BASIC HELIX-LOOP-HELIX TRANSCRIPTION FACTOR, HES-RELATED"/>
    <property type="match status" value="1"/>
</dbReference>